<proteinExistence type="predicted"/>
<dbReference type="GO" id="GO:0016787">
    <property type="term" value="F:hydrolase activity"/>
    <property type="evidence" value="ECO:0007669"/>
    <property type="project" value="UniProtKB-KW"/>
</dbReference>
<protein>
    <submittedName>
        <fullName evidence="3">Dienelactone hydrolase</fullName>
    </submittedName>
</protein>
<gene>
    <name evidence="3" type="ORF">BON30_01325</name>
</gene>
<dbReference type="PANTHER" id="PTHR22946:SF4">
    <property type="entry name" value="ESTERASE FRSA"/>
    <property type="match status" value="1"/>
</dbReference>
<feature type="domain" description="Dienelactone hydrolase" evidence="2">
    <location>
        <begin position="35"/>
        <end position="256"/>
    </location>
</feature>
<dbReference type="STRING" id="83449.BON30_01325"/>
<dbReference type="Gene3D" id="3.40.50.1820">
    <property type="entry name" value="alpha/beta hydrolase"/>
    <property type="match status" value="1"/>
</dbReference>
<dbReference type="InterPro" id="IPR029058">
    <property type="entry name" value="AB_hydrolase_fold"/>
</dbReference>
<dbReference type="InterPro" id="IPR002925">
    <property type="entry name" value="Dienelactn_hydro"/>
</dbReference>
<dbReference type="RefSeq" id="WP_071895997.1">
    <property type="nucleotide sequence ID" value="NZ_MPIN01000001.1"/>
</dbReference>
<dbReference type="InterPro" id="IPR050261">
    <property type="entry name" value="FrsA_esterase"/>
</dbReference>
<organism evidence="3 4">
    <name type="scientific">Cystobacter ferrugineus</name>
    <dbReference type="NCBI Taxonomy" id="83449"/>
    <lineage>
        <taxon>Bacteria</taxon>
        <taxon>Pseudomonadati</taxon>
        <taxon>Myxococcota</taxon>
        <taxon>Myxococcia</taxon>
        <taxon>Myxococcales</taxon>
        <taxon>Cystobacterineae</taxon>
        <taxon>Archangiaceae</taxon>
        <taxon>Cystobacter</taxon>
    </lineage>
</organism>
<dbReference type="EMBL" id="MPIN01000001">
    <property type="protein sequence ID" value="OJH41905.1"/>
    <property type="molecule type" value="Genomic_DNA"/>
</dbReference>
<keyword evidence="4" id="KW-1185">Reference proteome</keyword>
<dbReference type="AlphaFoldDB" id="A0A1L9BI72"/>
<dbReference type="Proteomes" id="UP000182229">
    <property type="component" value="Unassembled WGS sequence"/>
</dbReference>
<comment type="caution">
    <text evidence="3">The sequence shown here is derived from an EMBL/GenBank/DDBJ whole genome shotgun (WGS) entry which is preliminary data.</text>
</comment>
<feature type="chain" id="PRO_5010268054" evidence="1">
    <location>
        <begin position="19"/>
        <end position="260"/>
    </location>
</feature>
<evidence type="ECO:0000313" key="4">
    <source>
        <dbReference type="Proteomes" id="UP000182229"/>
    </source>
</evidence>
<evidence type="ECO:0000313" key="3">
    <source>
        <dbReference type="EMBL" id="OJH41905.1"/>
    </source>
</evidence>
<dbReference type="OrthoDB" id="9787933at2"/>
<reference evidence="4" key="1">
    <citation type="submission" date="2016-11" db="EMBL/GenBank/DDBJ databases">
        <authorList>
            <person name="Shukria A."/>
            <person name="Stevens D.C."/>
        </authorList>
    </citation>
    <scope>NUCLEOTIDE SEQUENCE [LARGE SCALE GENOMIC DNA]</scope>
    <source>
        <strain evidence="4">Cbfe23</strain>
    </source>
</reference>
<accession>A0A1L9BI72</accession>
<dbReference type="PANTHER" id="PTHR22946">
    <property type="entry name" value="DIENELACTONE HYDROLASE DOMAIN-CONTAINING PROTEIN-RELATED"/>
    <property type="match status" value="1"/>
</dbReference>
<reference evidence="3 4" key="2">
    <citation type="submission" date="2016-12" db="EMBL/GenBank/DDBJ databases">
        <title>Draft Genome Sequence of Cystobacter ferrugineus Strain Cbfe23.</title>
        <authorList>
            <person name="Akbar S."/>
            <person name="Dowd S.E."/>
            <person name="Stevens D.C."/>
        </authorList>
    </citation>
    <scope>NUCLEOTIDE SEQUENCE [LARGE SCALE GENOMIC DNA]</scope>
    <source>
        <strain evidence="3 4">Cbfe23</strain>
    </source>
</reference>
<sequence>MKRVLGMLAGLLALTAAAKPVRKPVVYELEGTKFEGVLVYDDSVKTPRPGLVLVPNWLGVNEPNVKQAVTVAGKQYIVLVTDLYGQAVRPKNPDEAGKVSGVLKRDRHLMRARANKALDVLRAEGKAVGLDAKKLGAVGFCLGGTAVLEMARSGAPVAGVVSFHGGLDAPLPATEGSLTAEVLVLHGAEDPQVPPAEVKGFEEEMRKAKADWELVSYGGAVHSFTILEANTPGKVQYNAKVARRAYLAMNDFLAEVFGGK</sequence>
<feature type="signal peptide" evidence="1">
    <location>
        <begin position="1"/>
        <end position="18"/>
    </location>
</feature>
<evidence type="ECO:0000256" key="1">
    <source>
        <dbReference type="SAM" id="SignalP"/>
    </source>
</evidence>
<dbReference type="SUPFAM" id="SSF53474">
    <property type="entry name" value="alpha/beta-Hydrolases"/>
    <property type="match status" value="1"/>
</dbReference>
<keyword evidence="1" id="KW-0732">Signal</keyword>
<keyword evidence="3" id="KW-0378">Hydrolase</keyword>
<dbReference type="Pfam" id="PF01738">
    <property type="entry name" value="DLH"/>
    <property type="match status" value="1"/>
</dbReference>
<name>A0A1L9BI72_9BACT</name>
<evidence type="ECO:0000259" key="2">
    <source>
        <dbReference type="Pfam" id="PF01738"/>
    </source>
</evidence>